<feature type="domain" description="Metallo-beta-lactamase" evidence="3">
    <location>
        <begin position="7"/>
        <end position="193"/>
    </location>
</feature>
<keyword evidence="5" id="KW-1185">Reference proteome</keyword>
<evidence type="ECO:0000259" key="3">
    <source>
        <dbReference type="SMART" id="SM00849"/>
    </source>
</evidence>
<accession>S0NZS0</accession>
<comment type="caution">
    <text evidence="4">The sequence shown here is derived from an EMBL/GenBank/DDBJ whole genome shotgun (WGS) entry which is preliminary data.</text>
</comment>
<dbReference type="AlphaFoldDB" id="S0NZS0"/>
<proteinExistence type="inferred from homology"/>
<dbReference type="OrthoDB" id="9789133at2"/>
<dbReference type="PANTHER" id="PTHR43546">
    <property type="entry name" value="UPF0173 METAL-DEPENDENT HYDROLASE MJ1163-RELATED"/>
    <property type="match status" value="1"/>
</dbReference>
<organism evidence="4 5">
    <name type="scientific">Enterococcus sulfureus ATCC 49903</name>
    <dbReference type="NCBI Taxonomy" id="1140003"/>
    <lineage>
        <taxon>Bacteria</taxon>
        <taxon>Bacillati</taxon>
        <taxon>Bacillota</taxon>
        <taxon>Bacilli</taxon>
        <taxon>Lactobacillales</taxon>
        <taxon>Enterococcaceae</taxon>
        <taxon>Enterococcus</taxon>
    </lineage>
</organism>
<dbReference type="GO" id="GO:0016787">
    <property type="term" value="F:hydrolase activity"/>
    <property type="evidence" value="ECO:0007669"/>
    <property type="project" value="UniProtKB-UniRule"/>
</dbReference>
<dbReference type="SMART" id="SM00849">
    <property type="entry name" value="Lactamase_B"/>
    <property type="match status" value="1"/>
</dbReference>
<dbReference type="Proteomes" id="UP000015961">
    <property type="component" value="Unassembled WGS sequence"/>
</dbReference>
<dbReference type="Gene3D" id="3.60.15.10">
    <property type="entry name" value="Ribonuclease Z/Hydroxyacylglutathione hydrolase-like"/>
    <property type="match status" value="1"/>
</dbReference>
<dbReference type="eggNOG" id="COG2220">
    <property type="taxonomic scope" value="Bacteria"/>
</dbReference>
<evidence type="ECO:0000313" key="4">
    <source>
        <dbReference type="EMBL" id="EOT83400.1"/>
    </source>
</evidence>
<dbReference type="STRING" id="1140003.OMY_02088"/>
<keyword evidence="1 2" id="KW-0378">Hydrolase</keyword>
<dbReference type="PATRIC" id="fig|1140003.3.peg.2013"/>
<reference evidence="4 5" key="1">
    <citation type="submission" date="2013-03" db="EMBL/GenBank/DDBJ databases">
        <title>The Genome Sequence of Enterococcus sulfureus ATCC_49903 (PacBio/Illumina hybrid assembly).</title>
        <authorList>
            <consortium name="The Broad Institute Genomics Platform"/>
            <consortium name="The Broad Institute Genome Sequencing Center for Infectious Disease"/>
            <person name="Earl A."/>
            <person name="Russ C."/>
            <person name="Gilmore M."/>
            <person name="Surin D."/>
            <person name="Walker B."/>
            <person name="Young S."/>
            <person name="Zeng Q."/>
            <person name="Gargeya S."/>
            <person name="Fitzgerald M."/>
            <person name="Haas B."/>
            <person name="Abouelleil A."/>
            <person name="Allen A.W."/>
            <person name="Alvarado L."/>
            <person name="Arachchi H.M."/>
            <person name="Berlin A.M."/>
            <person name="Chapman S.B."/>
            <person name="Gainer-Dewar J."/>
            <person name="Goldberg J."/>
            <person name="Griggs A."/>
            <person name="Gujja S."/>
            <person name="Hansen M."/>
            <person name="Howarth C."/>
            <person name="Imamovic A."/>
            <person name="Ireland A."/>
            <person name="Larimer J."/>
            <person name="McCowan C."/>
            <person name="Murphy C."/>
            <person name="Pearson M."/>
            <person name="Poon T.W."/>
            <person name="Priest M."/>
            <person name="Roberts A."/>
            <person name="Saif S."/>
            <person name="Shea T."/>
            <person name="Sisk P."/>
            <person name="Sykes S."/>
            <person name="Wortman J."/>
            <person name="Nusbaum C."/>
            <person name="Birren B."/>
        </authorList>
    </citation>
    <scope>NUCLEOTIDE SEQUENCE [LARGE SCALE GENOMIC DNA]</scope>
    <source>
        <strain evidence="4 5">ATCC 49903</strain>
    </source>
</reference>
<dbReference type="InterPro" id="IPR001279">
    <property type="entry name" value="Metallo-B-lactamas"/>
</dbReference>
<protein>
    <recommendedName>
        <fullName evidence="2">UPF0173 metal-dependent hydrolase I573_01950</fullName>
    </recommendedName>
</protein>
<dbReference type="InterPro" id="IPR050114">
    <property type="entry name" value="UPF0173_UPF0282_UlaG_hydrolase"/>
</dbReference>
<dbReference type="InterPro" id="IPR036866">
    <property type="entry name" value="RibonucZ/Hydroxyglut_hydro"/>
</dbReference>
<sequence length="228" mass="24768">MKITYLGHSALEVQLNDDTNLLIDPFISGNPAVEIELDMLHPDYILLTHGHYDHLGDTVELAKANQSTVVAMMELTKYIAKKGIKQVHGLNLGGGYDFPFGRVTLTPALHSSGIEEEGQLIYLGEAAGIILQADGKTIYHAGDTADFSDLALIGERYEIDIAFLPIGDNFTMGPKEALSAAKRLHAKKVVPVHYNTFPAIQQDPDAFIASLSDQNGIVMHIGDTIEVS</sequence>
<dbReference type="InterPro" id="IPR022877">
    <property type="entry name" value="UPF0173"/>
</dbReference>
<evidence type="ECO:0000256" key="2">
    <source>
        <dbReference type="HAMAP-Rule" id="MF_00457"/>
    </source>
</evidence>
<evidence type="ECO:0000313" key="5">
    <source>
        <dbReference type="Proteomes" id="UP000015961"/>
    </source>
</evidence>
<comment type="similarity">
    <text evidence="2">Belongs to the UPF0173 family.</text>
</comment>
<gene>
    <name evidence="4" type="ORF">I573_01950</name>
</gene>
<dbReference type="NCBIfam" id="NF001911">
    <property type="entry name" value="PRK00685.1"/>
    <property type="match status" value="1"/>
</dbReference>
<dbReference type="SUPFAM" id="SSF56281">
    <property type="entry name" value="Metallo-hydrolase/oxidoreductase"/>
    <property type="match status" value="1"/>
</dbReference>
<dbReference type="HAMAP" id="MF_00457">
    <property type="entry name" value="UPF0173"/>
    <property type="match status" value="1"/>
</dbReference>
<dbReference type="PANTHER" id="PTHR43546:SF3">
    <property type="entry name" value="UPF0173 METAL-DEPENDENT HYDROLASE MJ1163"/>
    <property type="match status" value="1"/>
</dbReference>
<dbReference type="RefSeq" id="WP_016186518.1">
    <property type="nucleotide sequence ID" value="NZ_ASWO01000006.1"/>
</dbReference>
<dbReference type="Pfam" id="PF12706">
    <property type="entry name" value="Lactamase_B_2"/>
    <property type="match status" value="1"/>
</dbReference>
<dbReference type="EMBL" id="ASWO01000006">
    <property type="protein sequence ID" value="EOT83400.1"/>
    <property type="molecule type" value="Genomic_DNA"/>
</dbReference>
<name>S0NZS0_9ENTE</name>
<evidence type="ECO:0000256" key="1">
    <source>
        <dbReference type="ARBA" id="ARBA00022801"/>
    </source>
</evidence>